<dbReference type="EMBL" id="JBHTIS010003628">
    <property type="protein sequence ID" value="MFD1051475.1"/>
    <property type="molecule type" value="Genomic_DNA"/>
</dbReference>
<name>A0ABW3MQK1_9PSEU</name>
<gene>
    <name evidence="2" type="ORF">ACFQ1S_40990</name>
</gene>
<sequence length="79" mass="7761">MLAMVLIDSSPLPGITVPARTDPPPTTSISDGPVIGPVAETGTGLPEPGSYPEPTPPNGNTTVPEVSGSTPVTSATAPV</sequence>
<organism evidence="2 3">
    <name type="scientific">Kibdelosporangium lantanae</name>
    <dbReference type="NCBI Taxonomy" id="1497396"/>
    <lineage>
        <taxon>Bacteria</taxon>
        <taxon>Bacillati</taxon>
        <taxon>Actinomycetota</taxon>
        <taxon>Actinomycetes</taxon>
        <taxon>Pseudonocardiales</taxon>
        <taxon>Pseudonocardiaceae</taxon>
        <taxon>Kibdelosporangium</taxon>
    </lineage>
</organism>
<keyword evidence="3" id="KW-1185">Reference proteome</keyword>
<feature type="compositionally biased region" description="Polar residues" evidence="1">
    <location>
        <begin position="58"/>
        <end position="79"/>
    </location>
</feature>
<dbReference type="Proteomes" id="UP001597045">
    <property type="component" value="Unassembled WGS sequence"/>
</dbReference>
<evidence type="ECO:0000313" key="3">
    <source>
        <dbReference type="Proteomes" id="UP001597045"/>
    </source>
</evidence>
<reference evidence="3" key="1">
    <citation type="journal article" date="2019" name="Int. J. Syst. Evol. Microbiol.">
        <title>The Global Catalogue of Microorganisms (GCM) 10K type strain sequencing project: providing services to taxonomists for standard genome sequencing and annotation.</title>
        <authorList>
            <consortium name="The Broad Institute Genomics Platform"/>
            <consortium name="The Broad Institute Genome Sequencing Center for Infectious Disease"/>
            <person name="Wu L."/>
            <person name="Ma J."/>
        </authorList>
    </citation>
    <scope>NUCLEOTIDE SEQUENCE [LARGE SCALE GENOMIC DNA]</scope>
    <source>
        <strain evidence="3">JCM 31486</strain>
    </source>
</reference>
<evidence type="ECO:0000313" key="2">
    <source>
        <dbReference type="EMBL" id="MFD1051475.1"/>
    </source>
</evidence>
<accession>A0ABW3MQK1</accession>
<evidence type="ECO:0000256" key="1">
    <source>
        <dbReference type="SAM" id="MobiDB-lite"/>
    </source>
</evidence>
<feature type="region of interest" description="Disordered" evidence="1">
    <location>
        <begin position="1"/>
        <end position="79"/>
    </location>
</feature>
<protein>
    <submittedName>
        <fullName evidence="2">Uncharacterized protein</fullName>
    </submittedName>
</protein>
<comment type="caution">
    <text evidence="2">The sequence shown here is derived from an EMBL/GenBank/DDBJ whole genome shotgun (WGS) entry which is preliminary data.</text>
</comment>
<proteinExistence type="predicted"/>
<feature type="non-terminal residue" evidence="2">
    <location>
        <position position="79"/>
    </location>
</feature>